<feature type="region of interest" description="Disordered" evidence="1">
    <location>
        <begin position="279"/>
        <end position="404"/>
    </location>
</feature>
<dbReference type="GeneTree" id="ENSGT01140000282684"/>
<feature type="compositionally biased region" description="Polar residues" evidence="1">
    <location>
        <begin position="370"/>
        <end position="379"/>
    </location>
</feature>
<dbReference type="AlphaFoldDB" id="A0A3P8V9C8"/>
<dbReference type="InParanoid" id="A0A3P8V9C8"/>
<feature type="transmembrane region" description="Helical" evidence="2">
    <location>
        <begin position="410"/>
        <end position="431"/>
    </location>
</feature>
<feature type="region of interest" description="Disordered" evidence="1">
    <location>
        <begin position="151"/>
        <end position="183"/>
    </location>
</feature>
<evidence type="ECO:0000256" key="1">
    <source>
        <dbReference type="SAM" id="MobiDB-lite"/>
    </source>
</evidence>
<keyword evidence="2" id="KW-0812">Transmembrane</keyword>
<evidence type="ECO:0000313" key="4">
    <source>
        <dbReference type="Proteomes" id="UP000265120"/>
    </source>
</evidence>
<organism evidence="3 4">
    <name type="scientific">Cynoglossus semilaevis</name>
    <name type="common">Tongue sole</name>
    <dbReference type="NCBI Taxonomy" id="244447"/>
    <lineage>
        <taxon>Eukaryota</taxon>
        <taxon>Metazoa</taxon>
        <taxon>Chordata</taxon>
        <taxon>Craniata</taxon>
        <taxon>Vertebrata</taxon>
        <taxon>Euteleostomi</taxon>
        <taxon>Actinopterygii</taxon>
        <taxon>Neopterygii</taxon>
        <taxon>Teleostei</taxon>
        <taxon>Neoteleostei</taxon>
        <taxon>Acanthomorphata</taxon>
        <taxon>Carangaria</taxon>
        <taxon>Pleuronectiformes</taxon>
        <taxon>Pleuronectoidei</taxon>
        <taxon>Cynoglossidae</taxon>
        <taxon>Cynoglossinae</taxon>
        <taxon>Cynoglossus</taxon>
    </lineage>
</organism>
<feature type="compositionally biased region" description="Low complexity" evidence="1">
    <location>
        <begin position="279"/>
        <end position="304"/>
    </location>
</feature>
<protein>
    <submittedName>
        <fullName evidence="3">Cell wall protein DAN4-like</fullName>
    </submittedName>
</protein>
<dbReference type="STRING" id="244447.ENSCSEP00000011928"/>
<keyword evidence="2" id="KW-0472">Membrane</keyword>
<feature type="compositionally biased region" description="Polar residues" evidence="1">
    <location>
        <begin position="312"/>
        <end position="328"/>
    </location>
</feature>
<name>A0A3P8V9C8_CYNSE</name>
<reference evidence="3" key="3">
    <citation type="submission" date="2025-09" db="UniProtKB">
        <authorList>
            <consortium name="Ensembl"/>
        </authorList>
    </citation>
    <scope>IDENTIFICATION</scope>
</reference>
<proteinExistence type="predicted"/>
<accession>A0A3P8V9C8</accession>
<dbReference type="OMA" id="SLMTTNQ"/>
<sequence>MFPDSCSTVGVSLRVEYASWHRIRANGEHVALILGREREKRLRKEKERERERESVHTLLPLLLQSLQPRIQCQSQSQSSCQYRAELLATSALDFVLSPLEGGSCHSDVFVPSARNRDTVMMKTMRMETKVWTVLFALLLLLTCGSADHDNNHAAASKSAPGPEMSTEAPAAVSVSTPSLEPTRLPAPALNASGVNTSSSGNMKLTSNTTADVETTSLSLETKEHNDTNTPTVPVLSVTDSTIPVEGTSHPGNVPNASHTTTTTTTITHSLTTLNTITTTTTTTTPSHTASHTHVETTTVSTGSSLPPLAPDSITTPHQPSHTGTTSIISAPRSLITTAAATSTRSTSSASTTISEKPTSKQVPLEEQERTSSGPWSSPVPQAKAHVDTPSQLNVGGDMSSTHESPTLDPLLAGLVIAFIVTAVIITLLLFLKLRRRDNRPEFRRLQDLPMDDMMEDTPLSMYSY</sequence>
<reference evidence="3" key="2">
    <citation type="submission" date="2025-08" db="UniProtKB">
        <authorList>
            <consortium name="Ensembl"/>
        </authorList>
    </citation>
    <scope>IDENTIFICATION</scope>
</reference>
<keyword evidence="2" id="KW-1133">Transmembrane helix</keyword>
<feature type="compositionally biased region" description="Polar residues" evidence="1">
    <location>
        <begin position="388"/>
        <end position="404"/>
    </location>
</feature>
<dbReference type="Proteomes" id="UP000265120">
    <property type="component" value="Chromosome 2"/>
</dbReference>
<feature type="compositionally biased region" description="Low complexity" evidence="1">
    <location>
        <begin position="332"/>
        <end position="354"/>
    </location>
</feature>
<evidence type="ECO:0000256" key="2">
    <source>
        <dbReference type="SAM" id="Phobius"/>
    </source>
</evidence>
<dbReference type="Ensembl" id="ENSCSET00000012070.1">
    <property type="protein sequence ID" value="ENSCSEP00000011928.1"/>
    <property type="gene ID" value="ENSCSEG00000007699.1"/>
</dbReference>
<keyword evidence="4" id="KW-1185">Reference proteome</keyword>
<evidence type="ECO:0000313" key="3">
    <source>
        <dbReference type="Ensembl" id="ENSCSEP00000011928.1"/>
    </source>
</evidence>
<reference evidence="3 4" key="1">
    <citation type="journal article" date="2014" name="Nat. Genet.">
        <title>Whole-genome sequence of a flatfish provides insights into ZW sex chromosome evolution and adaptation to a benthic lifestyle.</title>
        <authorList>
            <person name="Chen S."/>
            <person name="Zhang G."/>
            <person name="Shao C."/>
            <person name="Huang Q."/>
            <person name="Liu G."/>
            <person name="Zhang P."/>
            <person name="Song W."/>
            <person name="An N."/>
            <person name="Chalopin D."/>
            <person name="Volff J.N."/>
            <person name="Hong Y."/>
            <person name="Li Q."/>
            <person name="Sha Z."/>
            <person name="Zhou H."/>
            <person name="Xie M."/>
            <person name="Yu Q."/>
            <person name="Liu Y."/>
            <person name="Xiang H."/>
            <person name="Wang N."/>
            <person name="Wu K."/>
            <person name="Yang C."/>
            <person name="Zhou Q."/>
            <person name="Liao X."/>
            <person name="Yang L."/>
            <person name="Hu Q."/>
            <person name="Zhang J."/>
            <person name="Meng L."/>
            <person name="Jin L."/>
            <person name="Tian Y."/>
            <person name="Lian J."/>
            <person name="Yang J."/>
            <person name="Miao G."/>
            <person name="Liu S."/>
            <person name="Liang Z."/>
            <person name="Yan F."/>
            <person name="Li Y."/>
            <person name="Sun B."/>
            <person name="Zhang H."/>
            <person name="Zhang J."/>
            <person name="Zhu Y."/>
            <person name="Du M."/>
            <person name="Zhao Y."/>
            <person name="Schartl M."/>
            <person name="Tang Q."/>
            <person name="Wang J."/>
        </authorList>
    </citation>
    <scope>NUCLEOTIDE SEQUENCE</scope>
</reference>